<evidence type="ECO:0000256" key="11">
    <source>
        <dbReference type="ARBA" id="ARBA00047944"/>
    </source>
</evidence>
<dbReference type="PIRSF" id="PIRSF015601">
    <property type="entry name" value="MTase_slr0722"/>
    <property type="match status" value="1"/>
</dbReference>
<accession>A0A9D0ZNU1</accession>
<evidence type="ECO:0000256" key="6">
    <source>
        <dbReference type="ARBA" id="ARBA00022552"/>
    </source>
</evidence>
<dbReference type="GO" id="GO:0005737">
    <property type="term" value="C:cytoplasm"/>
    <property type="evidence" value="ECO:0007669"/>
    <property type="project" value="UniProtKB-SubCell"/>
</dbReference>
<comment type="subcellular location">
    <subcellularLocation>
        <location evidence="1 12">Cytoplasm</location>
    </subcellularLocation>
</comment>
<feature type="domain" description="Ribosomal RNA small subunit methyltransferase E PUA-like" evidence="14">
    <location>
        <begin position="20"/>
        <end position="56"/>
    </location>
</feature>
<dbReference type="InterPro" id="IPR015947">
    <property type="entry name" value="PUA-like_sf"/>
</dbReference>
<evidence type="ECO:0000256" key="12">
    <source>
        <dbReference type="PIRNR" id="PIRNR015601"/>
    </source>
</evidence>
<evidence type="ECO:0000259" key="13">
    <source>
        <dbReference type="Pfam" id="PF04452"/>
    </source>
</evidence>
<dbReference type="Proteomes" id="UP000824260">
    <property type="component" value="Unassembled WGS sequence"/>
</dbReference>
<evidence type="ECO:0000256" key="2">
    <source>
        <dbReference type="ARBA" id="ARBA00005528"/>
    </source>
</evidence>
<gene>
    <name evidence="15" type="ORF">IAA52_12280</name>
</gene>
<dbReference type="InterPro" id="IPR006700">
    <property type="entry name" value="RsmE"/>
</dbReference>
<evidence type="ECO:0000256" key="3">
    <source>
        <dbReference type="ARBA" id="ARBA00012328"/>
    </source>
</evidence>
<dbReference type="GO" id="GO:0070042">
    <property type="term" value="F:rRNA (uridine-N3-)-methyltransferase activity"/>
    <property type="evidence" value="ECO:0007669"/>
    <property type="project" value="TreeGrafter"/>
</dbReference>
<proteinExistence type="inferred from homology"/>
<reference evidence="15" key="1">
    <citation type="submission" date="2020-10" db="EMBL/GenBank/DDBJ databases">
        <authorList>
            <person name="Gilroy R."/>
        </authorList>
    </citation>
    <scope>NUCLEOTIDE SEQUENCE</scope>
    <source>
        <strain evidence="15">ChiSjej6B24-2974</strain>
    </source>
</reference>
<dbReference type="Pfam" id="PF04452">
    <property type="entry name" value="Methyltrans_RNA"/>
    <property type="match status" value="1"/>
</dbReference>
<evidence type="ECO:0000256" key="9">
    <source>
        <dbReference type="ARBA" id="ARBA00022691"/>
    </source>
</evidence>
<dbReference type="InterPro" id="IPR029026">
    <property type="entry name" value="tRNA_m1G_MTases_N"/>
</dbReference>
<dbReference type="AlphaFoldDB" id="A0A9D0ZNU1"/>
<dbReference type="InterPro" id="IPR046886">
    <property type="entry name" value="RsmE_MTase_dom"/>
</dbReference>
<dbReference type="NCBIfam" id="TIGR00046">
    <property type="entry name" value="RsmE family RNA methyltransferase"/>
    <property type="match status" value="1"/>
</dbReference>
<evidence type="ECO:0000256" key="10">
    <source>
        <dbReference type="ARBA" id="ARBA00025699"/>
    </source>
</evidence>
<evidence type="ECO:0000256" key="7">
    <source>
        <dbReference type="ARBA" id="ARBA00022603"/>
    </source>
</evidence>
<evidence type="ECO:0000256" key="8">
    <source>
        <dbReference type="ARBA" id="ARBA00022679"/>
    </source>
</evidence>
<dbReference type="CDD" id="cd18084">
    <property type="entry name" value="RsmE-like"/>
    <property type="match status" value="1"/>
</dbReference>
<evidence type="ECO:0000313" key="15">
    <source>
        <dbReference type="EMBL" id="HIQ83860.1"/>
    </source>
</evidence>
<evidence type="ECO:0000259" key="14">
    <source>
        <dbReference type="Pfam" id="PF20260"/>
    </source>
</evidence>
<comment type="function">
    <text evidence="10 12">Specifically methylates the N3 position of the uracil ring of uridine 1498 (m3U1498) in 16S rRNA. Acts on the fully assembled 30S ribosomal subunit.</text>
</comment>
<evidence type="ECO:0000256" key="4">
    <source>
        <dbReference type="ARBA" id="ARBA00013673"/>
    </source>
</evidence>
<evidence type="ECO:0000256" key="1">
    <source>
        <dbReference type="ARBA" id="ARBA00004496"/>
    </source>
</evidence>
<comment type="caution">
    <text evidence="15">The sequence shown here is derived from an EMBL/GenBank/DDBJ whole genome shotgun (WGS) entry which is preliminary data.</text>
</comment>
<reference evidence="15" key="2">
    <citation type="journal article" date="2021" name="PeerJ">
        <title>Extensive microbial diversity within the chicken gut microbiome revealed by metagenomics and culture.</title>
        <authorList>
            <person name="Gilroy R."/>
            <person name="Ravi A."/>
            <person name="Getino M."/>
            <person name="Pursley I."/>
            <person name="Horton D.L."/>
            <person name="Alikhan N.F."/>
            <person name="Baker D."/>
            <person name="Gharbi K."/>
            <person name="Hall N."/>
            <person name="Watson M."/>
            <person name="Adriaenssens E.M."/>
            <person name="Foster-Nyarko E."/>
            <person name="Jarju S."/>
            <person name="Secka A."/>
            <person name="Antonio M."/>
            <person name="Oren A."/>
            <person name="Chaudhuri R.R."/>
            <person name="La Ragione R."/>
            <person name="Hildebrand F."/>
            <person name="Pallen M.J."/>
        </authorList>
    </citation>
    <scope>NUCLEOTIDE SEQUENCE</scope>
    <source>
        <strain evidence="15">ChiSjej6B24-2974</strain>
    </source>
</reference>
<dbReference type="Gene3D" id="3.40.1280.10">
    <property type="match status" value="1"/>
</dbReference>
<dbReference type="EMBL" id="DVFZ01000116">
    <property type="protein sequence ID" value="HIQ83860.1"/>
    <property type="molecule type" value="Genomic_DNA"/>
</dbReference>
<evidence type="ECO:0000256" key="5">
    <source>
        <dbReference type="ARBA" id="ARBA00022490"/>
    </source>
</evidence>
<dbReference type="Pfam" id="PF20260">
    <property type="entry name" value="PUA_4"/>
    <property type="match status" value="1"/>
</dbReference>
<keyword evidence="7 12" id="KW-0489">Methyltransferase</keyword>
<keyword evidence="9 12" id="KW-0949">S-adenosyl-L-methionine</keyword>
<dbReference type="SUPFAM" id="SSF75217">
    <property type="entry name" value="alpha/beta knot"/>
    <property type="match status" value="1"/>
</dbReference>
<dbReference type="GO" id="GO:0070475">
    <property type="term" value="P:rRNA base methylation"/>
    <property type="evidence" value="ECO:0007669"/>
    <property type="project" value="TreeGrafter"/>
</dbReference>
<feature type="domain" description="Ribosomal RNA small subunit methyltransferase E methyltransferase" evidence="13">
    <location>
        <begin position="70"/>
        <end position="222"/>
    </location>
</feature>
<organism evidence="15 16">
    <name type="scientific">Candidatus Pullichristensenella stercorigallinarum</name>
    <dbReference type="NCBI Taxonomy" id="2840909"/>
    <lineage>
        <taxon>Bacteria</taxon>
        <taxon>Bacillati</taxon>
        <taxon>Bacillota</taxon>
        <taxon>Clostridia</taxon>
        <taxon>Candidatus Pullichristensenella</taxon>
    </lineage>
</organism>
<name>A0A9D0ZNU1_9FIRM</name>
<comment type="catalytic activity">
    <reaction evidence="11 12">
        <text>uridine(1498) in 16S rRNA + S-adenosyl-L-methionine = N(3)-methyluridine(1498) in 16S rRNA + S-adenosyl-L-homocysteine + H(+)</text>
        <dbReference type="Rhea" id="RHEA:42920"/>
        <dbReference type="Rhea" id="RHEA-COMP:10283"/>
        <dbReference type="Rhea" id="RHEA-COMP:10284"/>
        <dbReference type="ChEBI" id="CHEBI:15378"/>
        <dbReference type="ChEBI" id="CHEBI:57856"/>
        <dbReference type="ChEBI" id="CHEBI:59789"/>
        <dbReference type="ChEBI" id="CHEBI:65315"/>
        <dbReference type="ChEBI" id="CHEBI:74502"/>
        <dbReference type="EC" id="2.1.1.193"/>
    </reaction>
</comment>
<dbReference type="InterPro" id="IPR029028">
    <property type="entry name" value="Alpha/beta_knot_MTases"/>
</dbReference>
<keyword evidence="6 12" id="KW-0698">rRNA processing</keyword>
<evidence type="ECO:0000313" key="16">
    <source>
        <dbReference type="Proteomes" id="UP000824260"/>
    </source>
</evidence>
<sequence length="229" mass="25239">MDGHRRPPAVNAFYIEDGRLSAEDARHAAKVLRLRPGDEIVALDGKGGRFRARLEEDGAVEVLEQLPSNEPRLRLTVYQGVPKADKLEMLAQKLTELGVSRLVPVEMERSVRRFEKVDRLRKIAREAAKQCRRALPMEIAGPMAWDDAVRDMRKRALLAAPWEEAEDGRLTELSPCEDIGLLIGPEGGITAREIEESGAKTVTLGARILRTETAAIAAAAIVMAVMGEI</sequence>
<keyword evidence="5 12" id="KW-0963">Cytoplasm</keyword>
<protein>
    <recommendedName>
        <fullName evidence="4 12">Ribosomal RNA small subunit methyltransferase E</fullName>
        <ecNumber evidence="3 12">2.1.1.193</ecNumber>
    </recommendedName>
</protein>
<dbReference type="PANTHER" id="PTHR30027">
    <property type="entry name" value="RIBOSOMAL RNA SMALL SUBUNIT METHYLTRANSFERASE E"/>
    <property type="match status" value="1"/>
</dbReference>
<dbReference type="InterPro" id="IPR046887">
    <property type="entry name" value="RsmE_PUA-like"/>
</dbReference>
<keyword evidence="8 12" id="KW-0808">Transferase</keyword>
<comment type="similarity">
    <text evidence="2 12">Belongs to the RNA methyltransferase RsmE family.</text>
</comment>
<dbReference type="EC" id="2.1.1.193" evidence="3 12"/>
<dbReference type="SUPFAM" id="SSF88697">
    <property type="entry name" value="PUA domain-like"/>
    <property type="match status" value="1"/>
</dbReference>
<dbReference type="PANTHER" id="PTHR30027:SF3">
    <property type="entry name" value="16S RRNA (URACIL(1498)-N(3))-METHYLTRANSFERASE"/>
    <property type="match status" value="1"/>
</dbReference>